<dbReference type="InterPro" id="IPR038314">
    <property type="entry name" value="T6SS_sf"/>
</dbReference>
<gene>
    <name evidence="2" type="ORF">VSVS05_04245</name>
</gene>
<dbReference type="PATRIC" id="fig|45658.7.peg.4225"/>
<evidence type="ECO:0000313" key="2">
    <source>
        <dbReference type="EMBL" id="ANU39281.1"/>
    </source>
</evidence>
<feature type="signal peptide" evidence="1">
    <location>
        <begin position="1"/>
        <end position="20"/>
    </location>
</feature>
<name>A0A1C7FH72_9VIBR</name>
<protein>
    <recommendedName>
        <fullName evidence="4">Lipoprotein</fullName>
    </recommendedName>
</protein>
<evidence type="ECO:0000256" key="1">
    <source>
        <dbReference type="SAM" id="SignalP"/>
    </source>
</evidence>
<dbReference type="Gene3D" id="1.20.120.1620">
    <property type="match status" value="1"/>
</dbReference>
<accession>A0A1C7FH72</accession>
<evidence type="ECO:0008006" key="4">
    <source>
        <dbReference type="Google" id="ProtNLM"/>
    </source>
</evidence>
<feature type="chain" id="PRO_5008885696" description="Lipoprotein" evidence="1">
    <location>
        <begin position="21"/>
        <end position="144"/>
    </location>
</feature>
<sequence>MKKRAIVVSLTMLGLLTGCAAATGSVDQSIREARSTLKDYALASCLIAIDPQNPLARDLAGMKRAHSFMGKGKYRIVQDQHTFETLSDPYAEAANFMIQQSERLVGVMKNGQRSKSYGCFQVYRSQAFEELILQQDEFIFTEIE</sequence>
<dbReference type="Proteomes" id="UP000092528">
    <property type="component" value="Chromosome 2"/>
</dbReference>
<organism evidence="2 3">
    <name type="scientific">Vibrio scophthalmi</name>
    <dbReference type="NCBI Taxonomy" id="45658"/>
    <lineage>
        <taxon>Bacteria</taxon>
        <taxon>Pseudomonadati</taxon>
        <taxon>Pseudomonadota</taxon>
        <taxon>Gammaproteobacteria</taxon>
        <taxon>Vibrionales</taxon>
        <taxon>Vibrionaceae</taxon>
        <taxon>Vibrio</taxon>
    </lineage>
</organism>
<dbReference type="AlphaFoldDB" id="A0A1C7FH72"/>
<keyword evidence="3" id="KW-1185">Reference proteome</keyword>
<dbReference type="RefSeq" id="WP_231893188.1">
    <property type="nucleotide sequence ID" value="NZ_CP016415.1"/>
</dbReference>
<dbReference type="PROSITE" id="PS51257">
    <property type="entry name" value="PROKAR_LIPOPROTEIN"/>
    <property type="match status" value="1"/>
</dbReference>
<dbReference type="GeneID" id="96874448"/>
<evidence type="ECO:0000313" key="3">
    <source>
        <dbReference type="Proteomes" id="UP000092528"/>
    </source>
</evidence>
<reference evidence="2 3" key="1">
    <citation type="submission" date="2016-07" db="EMBL/GenBank/DDBJ databases">
        <title>Genome sequencing of Vibrio scophthalmi strain VS-05, an isolated from Paralichthys olivaceus.</title>
        <authorList>
            <person name="Han H.-J."/>
        </authorList>
    </citation>
    <scope>NUCLEOTIDE SEQUENCE [LARGE SCALE GENOMIC DNA]</scope>
    <source>
        <strain evidence="2 3">VS-05</strain>
    </source>
</reference>
<proteinExistence type="predicted"/>
<dbReference type="EMBL" id="CP016415">
    <property type="protein sequence ID" value="ANU39281.1"/>
    <property type="molecule type" value="Genomic_DNA"/>
</dbReference>
<keyword evidence="1" id="KW-0732">Signal</keyword>